<protein>
    <submittedName>
        <fullName evidence="2">GNAT family N-acetyltransferase</fullName>
    </submittedName>
</protein>
<dbReference type="AlphaFoldDB" id="A0A2S5KJW9"/>
<dbReference type="InterPro" id="IPR000182">
    <property type="entry name" value="GNAT_dom"/>
</dbReference>
<evidence type="ECO:0000313" key="3">
    <source>
        <dbReference type="Proteomes" id="UP000238196"/>
    </source>
</evidence>
<proteinExistence type="predicted"/>
<evidence type="ECO:0000259" key="1">
    <source>
        <dbReference type="PROSITE" id="PS51186"/>
    </source>
</evidence>
<dbReference type="GO" id="GO:0016747">
    <property type="term" value="F:acyltransferase activity, transferring groups other than amino-acyl groups"/>
    <property type="evidence" value="ECO:0007669"/>
    <property type="project" value="InterPro"/>
</dbReference>
<name>A0A2S5KJW9_9PROT</name>
<dbReference type="Proteomes" id="UP000238196">
    <property type="component" value="Unassembled WGS sequence"/>
</dbReference>
<comment type="caution">
    <text evidence="2">The sequence shown here is derived from an EMBL/GenBank/DDBJ whole genome shotgun (WGS) entry which is preliminary data.</text>
</comment>
<dbReference type="Pfam" id="PF00583">
    <property type="entry name" value="Acetyltransf_1"/>
    <property type="match status" value="1"/>
</dbReference>
<dbReference type="CDD" id="cd04301">
    <property type="entry name" value="NAT_SF"/>
    <property type="match status" value="1"/>
</dbReference>
<organism evidence="2 3">
    <name type="scientific">Proteobacteria bacterium 228</name>
    <dbReference type="NCBI Taxonomy" id="2083153"/>
    <lineage>
        <taxon>Bacteria</taxon>
        <taxon>Pseudomonadati</taxon>
        <taxon>Pseudomonadota</taxon>
    </lineage>
</organism>
<dbReference type="OrthoDB" id="9788300at2"/>
<evidence type="ECO:0000313" key="2">
    <source>
        <dbReference type="EMBL" id="PPC75111.1"/>
    </source>
</evidence>
<dbReference type="PROSITE" id="PS51186">
    <property type="entry name" value="GNAT"/>
    <property type="match status" value="1"/>
</dbReference>
<accession>A0A2S5KJW9</accession>
<sequence>MNPDNPIQIAPGLRIRLCTEEDFAQIWPFFRSIIQAEETYAFDPAMSEEQARHLWLQLPVKTYVVEQDGLAQHGSRILASYYLKANAAGPGSHVCNCGYMVSSAAQGMGLARQMCEHSQQVARALGFQAMQFNSVVSSNKVAVQLWQKLGFEIVGTLPKAYRSASLGLVDAYVMYKWL</sequence>
<dbReference type="SUPFAM" id="SSF55729">
    <property type="entry name" value="Acyl-CoA N-acyltransferases (Nat)"/>
    <property type="match status" value="1"/>
</dbReference>
<gene>
    <name evidence="2" type="ORF">C4K68_22370</name>
</gene>
<reference evidence="2 3" key="1">
    <citation type="submission" date="2018-02" db="EMBL/GenBank/DDBJ databases">
        <title>novel marine gammaproteobacteria from coastal saline agro ecosystem.</title>
        <authorList>
            <person name="Krishnan R."/>
            <person name="Ramesh Kumar N."/>
        </authorList>
    </citation>
    <scope>NUCLEOTIDE SEQUENCE [LARGE SCALE GENOMIC DNA]</scope>
    <source>
        <strain evidence="2 3">228</strain>
    </source>
</reference>
<feature type="domain" description="N-acetyltransferase" evidence="1">
    <location>
        <begin position="13"/>
        <end position="178"/>
    </location>
</feature>
<dbReference type="InterPro" id="IPR052742">
    <property type="entry name" value="Mito_N-acetyltransferase"/>
</dbReference>
<dbReference type="Gene3D" id="3.40.630.30">
    <property type="match status" value="1"/>
</dbReference>
<dbReference type="InterPro" id="IPR016181">
    <property type="entry name" value="Acyl_CoA_acyltransferase"/>
</dbReference>
<dbReference type="EMBL" id="PRLP01000109">
    <property type="protein sequence ID" value="PPC75111.1"/>
    <property type="molecule type" value="Genomic_DNA"/>
</dbReference>
<dbReference type="PANTHER" id="PTHR43138">
    <property type="entry name" value="ACETYLTRANSFERASE, GNAT FAMILY"/>
    <property type="match status" value="1"/>
</dbReference>
<dbReference type="PANTHER" id="PTHR43138:SF1">
    <property type="entry name" value="N-ACETYLTRANSFERASE ACA1"/>
    <property type="match status" value="1"/>
</dbReference>